<evidence type="ECO:0000256" key="1">
    <source>
        <dbReference type="SAM" id="MobiDB-lite"/>
    </source>
</evidence>
<sequence>ASPFKKRPFIQQVIPPPPPIQPQSSSVDHSDEDDDDDDDEGDTINMSSGVMEKNSGTKRDD</sequence>
<evidence type="ECO:0000313" key="2">
    <source>
        <dbReference type="EMBL" id="CAF4631700.1"/>
    </source>
</evidence>
<dbReference type="Proteomes" id="UP000676336">
    <property type="component" value="Unassembled WGS sequence"/>
</dbReference>
<accession>A0A8S2ZF99</accession>
<evidence type="ECO:0000313" key="3">
    <source>
        <dbReference type="Proteomes" id="UP000676336"/>
    </source>
</evidence>
<dbReference type="EMBL" id="CAJOBI010110722">
    <property type="protein sequence ID" value="CAF4631700.1"/>
    <property type="molecule type" value="Genomic_DNA"/>
</dbReference>
<feature type="non-terminal residue" evidence="2">
    <location>
        <position position="61"/>
    </location>
</feature>
<protein>
    <submittedName>
        <fullName evidence="2">Uncharacterized protein</fullName>
    </submittedName>
</protein>
<comment type="caution">
    <text evidence="2">The sequence shown here is derived from an EMBL/GenBank/DDBJ whole genome shotgun (WGS) entry which is preliminary data.</text>
</comment>
<proteinExistence type="predicted"/>
<feature type="non-terminal residue" evidence="2">
    <location>
        <position position="1"/>
    </location>
</feature>
<dbReference type="AlphaFoldDB" id="A0A8S2ZF99"/>
<feature type="compositionally biased region" description="Acidic residues" evidence="1">
    <location>
        <begin position="30"/>
        <end position="42"/>
    </location>
</feature>
<reference evidence="2" key="1">
    <citation type="submission" date="2021-02" db="EMBL/GenBank/DDBJ databases">
        <authorList>
            <person name="Nowell W R."/>
        </authorList>
    </citation>
    <scope>NUCLEOTIDE SEQUENCE</scope>
</reference>
<feature type="region of interest" description="Disordered" evidence="1">
    <location>
        <begin position="1"/>
        <end position="61"/>
    </location>
</feature>
<name>A0A8S2ZF99_9BILA</name>
<gene>
    <name evidence="2" type="ORF">SMN809_LOCUS40314</name>
</gene>
<organism evidence="2 3">
    <name type="scientific">Rotaria magnacalcarata</name>
    <dbReference type="NCBI Taxonomy" id="392030"/>
    <lineage>
        <taxon>Eukaryota</taxon>
        <taxon>Metazoa</taxon>
        <taxon>Spiralia</taxon>
        <taxon>Gnathifera</taxon>
        <taxon>Rotifera</taxon>
        <taxon>Eurotatoria</taxon>
        <taxon>Bdelloidea</taxon>
        <taxon>Philodinida</taxon>
        <taxon>Philodinidae</taxon>
        <taxon>Rotaria</taxon>
    </lineage>
</organism>